<comment type="caution">
    <text evidence="2">Lacks conserved residue(s) required for the propagation of feature annotation.</text>
</comment>
<dbReference type="PANTHER" id="PTHR10183:SF421">
    <property type="entry name" value="PUTATIVE-RELATED"/>
    <property type="match status" value="1"/>
</dbReference>
<dbReference type="FunFam" id="3.90.70.10:FF:000262">
    <property type="entry name" value="Putative calpain-like cysteine peptidase"/>
    <property type="match status" value="1"/>
</dbReference>
<proteinExistence type="predicted"/>
<dbReference type="VEuPathDB" id="TriTrypDB:LDHU3_21.0170"/>
<sequence length="1771" mass="196895">MMESPRSLSGREEVRVFQSTLDKRTVTTTVFAQPSFYMGLGSALVMVLTQRFPEELMHRKYLSMSYNGIRAPSLLVIPFCAISGMYFSVASVITAAPTPLVGHLFGYGVSVGVGLTMLWLRRVSWYYPLLGLMYLSFGGLHHYRKMMVYGDNAPIFYWSDFGEIYRDRKARRLEKKRCTEEKAMVQQERAIDAVKRYLDDTASSPLEVVDVSANYLGTRGLIPVLDLVKNTKTVHTLDLSNNMMELEHVEHLAYCLALHPCMRTVRLCNDGLHDGHVDALLQLLAENASIEHVSVEGNNLTAASVQAIARALEKSKAVRAQRRREEEEHDSYLKSHTPRARLSFQARLSDHISAAESGGYTHYATWWKNPQYSVKLSRSSRVLFVLECAHAEAANQVGMLLMRHDGVHRVVEILADTLVVESSIEDQRCAMEAHLRMDESYVVMPFSFNVGRAVDFTLVATLRNDHTAQEEGWITVERLNARYDWCMRTVEAAWTSDNAGGGPDCLSWRRNDMYHLTCANTAAAAGQQQQPSFMATVHVLLMKEADPYENDSRAIGLDVVTYDVHNATAPPLLCTPEVVRASHSHQRKTFISLQFSMPVAELDVFVVPSTAEARQTGTYSITVFSSVSVDFARSAFPHGWRYRTVTGYWDADCCGGCRQLYQSWKNNPATEVCVEDAAKSLVACVEVHAAEATTVAQSAEEKTATAAAEETPAAMERKAELEELRQRHRSSKREVCVAVVSCSPPSYAELAVSALSEKSAMAVASDIQQPVFVVPMLRHAAETGAYTLELFSSSSFVVCGATQSLAVRQRKVQLAAYSAENGRRAAQQNAEQQACRGGADLPALREERRAILDRLYATDLPFVDRDFPRGTSSLFLDPAGAPPLNFPAVTEWRRASQLKVSLHAREGDATFMSPPSPYGPRHWFASVLNSVAAKPGWLSRVFVDYFREAGFAQFAFYKQNEWVGVTVDDYLLVDNQGALVYGHGAAADDALFPLAEKAYAKLHRCYEAMELKVCPQQSLLELLRQGLMDVSGGYCSTMRVRPSDGSELPENEREALWRQLKAGVSHSVLCALMLDSRSTGARERSRAGLLPDRLYGVMDARFVEQQRVVKVRNVDSRNDADTTWRGKWAEKSSLWTETLLEVLQYRPDEDAMWMHFDEVLYYYTHLLVTEVCARTATVSGSFAESTANDPDDADLSLRNPQYALTVTRASATVADTAPIEVHVGVHRRDPRLDITRDKHATATLKTAIGFAVLATEDNCRRVCRITDKQLLQLVTPNRQRDAYCTLQLTAEALCSQRITVMPFREHTCDTDALYCISASCSGPATVSIAHVTPNAITTVAGQWDSNVGAPDSPLWRNNPQFFLSPVEAMEVTITLRTAHPTSGVRGFTVHNTQRCSSFLTFEPATVVASAAADTVGGVPTCVVRLAGMKERRGMPYVVVPYSSGGAEDFSVEVTANRSVQLRPIDPRLDWHRVRQNVSISAEKGNAGGSLAFPSWRFNTQMALTFPVEREGRLFISARRLRSADPRVKVGMVLMRSSRTVSGGYRRLLVYVEADIVARSSERAGGEATLATEVNLSAGQGALVLLVHADQPYKEAEVEVSVYSAATVEVQPVVEWTKVLWEEGSWELGTTAGGSRTHFANWINNPFYGLSVIRSTKVVVLLLQYPRDREHPKVRRYGQKKAFLPPPIEFKERCTTIELSIVKYDKDLSEVASVNAGTAAEAYLVTELLPDQPYLLVPCTSEPQHDGDFKLFVFADHPIDLFEAEKPRLPYV</sequence>
<dbReference type="PRINTS" id="PR00704">
    <property type="entry name" value="CALPAIN"/>
</dbReference>
<evidence type="ECO:0000256" key="3">
    <source>
        <dbReference type="SAM" id="Phobius"/>
    </source>
</evidence>
<keyword evidence="3" id="KW-1133">Transmembrane helix</keyword>
<dbReference type="Gene3D" id="3.80.10.10">
    <property type="entry name" value="Ribonuclease Inhibitor"/>
    <property type="match status" value="1"/>
</dbReference>
<accession>A0A504Y276</accession>
<dbReference type="SMART" id="SM00720">
    <property type="entry name" value="calpain_III"/>
    <property type="match status" value="1"/>
</dbReference>
<organism evidence="5 6">
    <name type="scientific">Leishmania donovani</name>
    <dbReference type="NCBI Taxonomy" id="5661"/>
    <lineage>
        <taxon>Eukaryota</taxon>
        <taxon>Discoba</taxon>
        <taxon>Euglenozoa</taxon>
        <taxon>Kinetoplastea</taxon>
        <taxon>Metakinetoplastina</taxon>
        <taxon>Trypanosomatida</taxon>
        <taxon>Trypanosomatidae</taxon>
        <taxon>Leishmaniinae</taxon>
        <taxon>Leishmania</taxon>
    </lineage>
</organism>
<comment type="caution">
    <text evidence="5">The sequence shown here is derived from an EMBL/GenBank/DDBJ whole genome shotgun (WGS) entry which is preliminary data.</text>
</comment>
<dbReference type="SUPFAM" id="SSF54001">
    <property type="entry name" value="Cysteine proteinases"/>
    <property type="match status" value="1"/>
</dbReference>
<dbReference type="InterPro" id="IPR036213">
    <property type="entry name" value="Calpain_III_sf"/>
</dbReference>
<dbReference type="FunFam" id="2.60.120.380:FF:000034">
    <property type="entry name" value="Putative calpain"/>
    <property type="match status" value="1"/>
</dbReference>
<dbReference type="EMBL" id="RHLD01000035">
    <property type="protein sequence ID" value="TPP54766.1"/>
    <property type="molecule type" value="Genomic_DNA"/>
</dbReference>
<feature type="transmembrane region" description="Helical" evidence="3">
    <location>
        <begin position="125"/>
        <end position="143"/>
    </location>
</feature>
<dbReference type="SUPFAM" id="SSF49758">
    <property type="entry name" value="Calpain large subunit, middle domain (domain III)"/>
    <property type="match status" value="5"/>
</dbReference>
<feature type="active site" evidence="1">
    <location>
        <position position="1118"/>
    </location>
</feature>
<evidence type="ECO:0000256" key="1">
    <source>
        <dbReference type="PIRSR" id="PIRSR622684-1"/>
    </source>
</evidence>
<dbReference type="VEuPathDB" id="TriTrypDB:LDHU3_21.0160"/>
<feature type="domain" description="Calpain catalytic" evidence="4">
    <location>
        <begin position="861"/>
        <end position="1172"/>
    </location>
</feature>
<dbReference type="Proteomes" id="UP000318821">
    <property type="component" value="Unassembled WGS sequence"/>
</dbReference>
<dbReference type="InterPro" id="IPR001300">
    <property type="entry name" value="Peptidase_C2_calpain_cat"/>
</dbReference>
<dbReference type="InterPro" id="IPR032675">
    <property type="entry name" value="LRR_dom_sf"/>
</dbReference>
<dbReference type="PROSITE" id="PS50203">
    <property type="entry name" value="CALPAIN_CAT"/>
    <property type="match status" value="1"/>
</dbReference>
<name>A0A504Y276_LEIDO</name>
<dbReference type="InterPro" id="IPR022682">
    <property type="entry name" value="Calpain_domain_III"/>
</dbReference>
<dbReference type="InterPro" id="IPR022683">
    <property type="entry name" value="Calpain_III"/>
</dbReference>
<dbReference type="SMART" id="SM00230">
    <property type="entry name" value="CysPc"/>
    <property type="match status" value="1"/>
</dbReference>
<dbReference type="VEuPathDB" id="TriTrypDB:LdCL_210006400"/>
<evidence type="ECO:0000313" key="5">
    <source>
        <dbReference type="EMBL" id="TPP54766.1"/>
    </source>
</evidence>
<keyword evidence="3" id="KW-0812">Transmembrane</keyword>
<dbReference type="Pfam" id="PF01067">
    <property type="entry name" value="Calpain_III"/>
    <property type="match status" value="1"/>
</dbReference>
<feature type="transmembrane region" description="Helical" evidence="3">
    <location>
        <begin position="100"/>
        <end position="120"/>
    </location>
</feature>
<reference evidence="6" key="1">
    <citation type="submission" date="2019-02" db="EMBL/GenBank/DDBJ databases">
        <title>FDA dAtabase for Regulatory Grade micrObial Sequences (FDA-ARGOS): Supporting development and validation of Infectious Disease Dx tests.</title>
        <authorList>
            <person name="Duncan R."/>
            <person name="Fisher C."/>
            <person name="Tallon L."/>
            <person name="Sadzewicz L."/>
            <person name="Sengamalay N."/>
            <person name="Ott S."/>
            <person name="Godinez A."/>
            <person name="Nagaraj S."/>
            <person name="Vavikolanu K."/>
            <person name="Vyas G."/>
            <person name="Nadendla S."/>
            <person name="Aluvathingal J."/>
            <person name="Sichtig H."/>
        </authorList>
    </citation>
    <scope>NUCLEOTIDE SEQUENCE [LARGE SCALE GENOMIC DNA]</scope>
    <source>
        <strain evidence="6">FDAARGOS_360</strain>
    </source>
</reference>
<dbReference type="VEuPathDB" id="TriTrypDB:LdCL_210006500"/>
<dbReference type="VEuPathDB" id="TriTrypDB:LdBPK_210150.1"/>
<dbReference type="InterPro" id="IPR022684">
    <property type="entry name" value="Calpain_cysteine_protease"/>
</dbReference>
<dbReference type="GO" id="GO:0006508">
    <property type="term" value="P:proteolysis"/>
    <property type="evidence" value="ECO:0007669"/>
    <property type="project" value="UniProtKB-KW"/>
</dbReference>
<dbReference type="Gene3D" id="2.60.120.380">
    <property type="match status" value="4"/>
</dbReference>
<dbReference type="GO" id="GO:0004198">
    <property type="term" value="F:calcium-dependent cysteine-type endopeptidase activity"/>
    <property type="evidence" value="ECO:0007669"/>
    <property type="project" value="InterPro"/>
</dbReference>
<gene>
    <name evidence="5" type="ORF">CGC20_22795</name>
</gene>
<protein>
    <submittedName>
        <fullName evidence="5">Calpain large subunit, domain III family protein</fullName>
    </submittedName>
</protein>
<feature type="transmembrane region" description="Helical" evidence="3">
    <location>
        <begin position="35"/>
        <end position="53"/>
    </location>
</feature>
<dbReference type="PANTHER" id="PTHR10183">
    <property type="entry name" value="CALPAIN"/>
    <property type="match status" value="1"/>
</dbReference>
<evidence type="ECO:0000256" key="2">
    <source>
        <dbReference type="PROSITE-ProRule" id="PRU00239"/>
    </source>
</evidence>
<dbReference type="VEuPathDB" id="TriTrypDB:LdBPK_210160.1"/>
<dbReference type="InterPro" id="IPR038765">
    <property type="entry name" value="Papain-like_cys_pep_sf"/>
</dbReference>
<dbReference type="Pfam" id="PF00648">
    <property type="entry name" value="Peptidase_C2"/>
    <property type="match status" value="1"/>
</dbReference>
<dbReference type="Gene3D" id="3.90.70.10">
    <property type="entry name" value="Cysteine proteinases"/>
    <property type="match status" value="1"/>
</dbReference>
<keyword evidence="3" id="KW-0472">Membrane</keyword>
<evidence type="ECO:0000313" key="6">
    <source>
        <dbReference type="Proteomes" id="UP000318821"/>
    </source>
</evidence>
<feature type="transmembrane region" description="Helical" evidence="3">
    <location>
        <begin position="74"/>
        <end position="94"/>
    </location>
</feature>
<dbReference type="SUPFAM" id="SSF52047">
    <property type="entry name" value="RNI-like"/>
    <property type="match status" value="1"/>
</dbReference>
<evidence type="ECO:0000259" key="4">
    <source>
        <dbReference type="PROSITE" id="PS50203"/>
    </source>
</evidence>